<feature type="compositionally biased region" description="Polar residues" evidence="3">
    <location>
        <begin position="1104"/>
        <end position="1114"/>
    </location>
</feature>
<organism evidence="5 6">
    <name type="scientific">Leersia perrieri</name>
    <dbReference type="NCBI Taxonomy" id="77586"/>
    <lineage>
        <taxon>Eukaryota</taxon>
        <taxon>Viridiplantae</taxon>
        <taxon>Streptophyta</taxon>
        <taxon>Embryophyta</taxon>
        <taxon>Tracheophyta</taxon>
        <taxon>Spermatophyta</taxon>
        <taxon>Magnoliopsida</taxon>
        <taxon>Liliopsida</taxon>
        <taxon>Poales</taxon>
        <taxon>Poaceae</taxon>
        <taxon>BOP clade</taxon>
        <taxon>Oryzoideae</taxon>
        <taxon>Oryzeae</taxon>
        <taxon>Oryzinae</taxon>
        <taxon>Leersia</taxon>
    </lineage>
</organism>
<dbReference type="Gramene" id="LPERR01G19310.1">
    <property type="protein sequence ID" value="LPERR01G19310.1"/>
    <property type="gene ID" value="LPERR01G19310"/>
</dbReference>
<feature type="compositionally biased region" description="Pro residues" evidence="3">
    <location>
        <begin position="68"/>
        <end position="88"/>
    </location>
</feature>
<dbReference type="STRING" id="77586.A0A0D9V2U7"/>
<feature type="region of interest" description="Disordered" evidence="3">
    <location>
        <begin position="1063"/>
        <end position="1133"/>
    </location>
</feature>
<name>A0A0D9V2U7_9ORYZ</name>
<dbReference type="eggNOG" id="ENOG502S2GF">
    <property type="taxonomic scope" value="Eukaryota"/>
</dbReference>
<feature type="region of interest" description="Disordered" evidence="3">
    <location>
        <begin position="781"/>
        <end position="811"/>
    </location>
</feature>
<feature type="region of interest" description="Disordered" evidence="3">
    <location>
        <begin position="960"/>
        <end position="991"/>
    </location>
</feature>
<feature type="compositionally biased region" description="Polar residues" evidence="3">
    <location>
        <begin position="1"/>
        <end position="17"/>
    </location>
</feature>
<feature type="compositionally biased region" description="Low complexity" evidence="3">
    <location>
        <begin position="26"/>
        <end position="38"/>
    </location>
</feature>
<accession>A0A0D9V2U7</accession>
<reference evidence="5 6" key="1">
    <citation type="submission" date="2012-08" db="EMBL/GenBank/DDBJ databases">
        <title>Oryza genome evolution.</title>
        <authorList>
            <person name="Wing R.A."/>
        </authorList>
    </citation>
    <scope>NUCLEOTIDE SEQUENCE</scope>
</reference>
<proteinExistence type="predicted"/>
<dbReference type="GO" id="GO:0005634">
    <property type="term" value="C:nucleus"/>
    <property type="evidence" value="ECO:0007669"/>
    <property type="project" value="UniProtKB-SubCell"/>
</dbReference>
<feature type="region of interest" description="Disordered" evidence="3">
    <location>
        <begin position="125"/>
        <end position="240"/>
    </location>
</feature>
<feature type="compositionally biased region" description="Polar residues" evidence="3">
    <location>
        <begin position="346"/>
        <end position="372"/>
    </location>
</feature>
<feature type="compositionally biased region" description="Polar residues" evidence="3">
    <location>
        <begin position="451"/>
        <end position="483"/>
    </location>
</feature>
<dbReference type="Proteomes" id="UP000032180">
    <property type="component" value="Chromosome 1"/>
</dbReference>
<evidence type="ECO:0000313" key="6">
    <source>
        <dbReference type="Proteomes" id="UP000032180"/>
    </source>
</evidence>
<feature type="compositionally biased region" description="Polar residues" evidence="3">
    <location>
        <begin position="1370"/>
        <end position="1400"/>
    </location>
</feature>
<evidence type="ECO:0000256" key="3">
    <source>
        <dbReference type="SAM" id="MobiDB-lite"/>
    </source>
</evidence>
<keyword evidence="6" id="KW-1185">Reference proteome</keyword>
<evidence type="ECO:0000256" key="1">
    <source>
        <dbReference type="ARBA" id="ARBA00004123"/>
    </source>
</evidence>
<feature type="domain" description="Zinc finger LSD1-type" evidence="4">
    <location>
        <begin position="1487"/>
        <end position="1511"/>
    </location>
</feature>
<feature type="compositionally biased region" description="Low complexity" evidence="3">
    <location>
        <begin position="128"/>
        <end position="144"/>
    </location>
</feature>
<reference evidence="6" key="2">
    <citation type="submission" date="2013-12" db="EMBL/GenBank/DDBJ databases">
        <authorList>
            <person name="Yu Y."/>
            <person name="Lee S."/>
            <person name="de Baynast K."/>
            <person name="Wissotski M."/>
            <person name="Liu L."/>
            <person name="Talag J."/>
            <person name="Goicoechea J."/>
            <person name="Angelova A."/>
            <person name="Jetty R."/>
            <person name="Kudrna D."/>
            <person name="Golser W."/>
            <person name="Rivera L."/>
            <person name="Zhang J."/>
            <person name="Wing R."/>
        </authorList>
    </citation>
    <scope>NUCLEOTIDE SEQUENCE</scope>
</reference>
<comment type="subcellular location">
    <subcellularLocation>
        <location evidence="1">Nucleus</location>
    </subcellularLocation>
</comment>
<feature type="region of interest" description="Disordered" evidence="3">
    <location>
        <begin position="1"/>
        <end position="93"/>
    </location>
</feature>
<sequence length="1517" mass="159256">MATSPETAKPPDTTSRATPPPPLFPSPLQKNPSLTTAAPPEPSPPSHATPIPPSSSGQAWPEADEPLPSTPTPIDGPPGAAGPPPPSFPSSLELDTSVVAAAAKPSSRSLLRPGEALFEFYHDAAPLSPSSSEETAEDASTASPPATPPPLVLCASPDSYYSDPDAMESPPRDPMGSDEGWHTAPESPTPPLEARQEGFQQQQPPIPFPTNSPECDSSEPAELPLPPTSPAEISRTSPDADEIVDVVAVTPGETPAGSTIAMEVTHGEMEIDTVAVSVPPVLECGEEVSLQESMQRPSSLAMNIEQETVQRPSSPAMDAEIDIVVAATPEVPVSMPPAPVLESGEGSVQESMQSPSSLATKAEQESVQRTSSPTIDTKVDVVVVATPEEAPGSSTLAMEVTYGETDTATVMTLEEAPGSKLAMEVIYGETGTAAVSVPLSPVLKSGEEGSLQESMQKPSSPAMNSEPESMQKPSSPAMNTEPESMQRPPSPAMNAEEESTQRPSSPTMNAETDVMVAVTPEEAPVSMVAMEVTYGATDMAAVSVPPAQVLESGEKRSLQESIQRPSSLAMKAQQESMQRPSSLTLHTEIETVAVAMPEEAPGPTVATEVTYRETDTAAVSVLPAPALEGGDEGSMHRPSSLAMNTQQESMQRPSSPTMDTEIDTVVAAMPEEAPGSIVATDVTYRETDTAAVSVPPAPVLESGDVGSLQESMQGPSSFVMNTEPGSMQGSSSTTMDTKIDVVVSAKPEEAPGSMLAVEVTYGETDIAAVSVPPALILESGEEVSLEESTQRPSSPATNTDPVSMQRPSSPTVDTEIDVAVAARPENAPGSTLEMEEAHRETDTTTVSVPLAPVLEGGEKGSLQESMQRSFSPKMNTELESMQRLSSPAMDIEPESMQKSSSPTLDTKPCSPEMVPPGFECFKASWLPLPPPIPAESIPPVPVAAAPEALVVMPEEAAESLPSSEALHAEKHASVTQAEPNSPDAPPPGFENFKSSWLPLSMTHIPVETTDVFPDVVVTKTVEAPIEEVSGRLPVLEVMNMETDIVLNVLPTERAQELLQQPLLRPPSPVAQSESRSQDEMAPPGFENFKSSSEPCFPEEMASSGFENLRSSSEPCSPEEMAPPGFENFKSSWPPLPTLPQTTYALPNAAAIDASAVTLEDKAGSPVLEAMDVDMDTIHPPPLSFDSRVEGSLQEPLQRAPSPIMQEAPCLPDRAPPGFETFKSSQILLPSLSLAQTTNAQQDQLVSEAVSLIEEAPQPLHSVDVMGANMDAEPPLLLPSESGPDGPSPQQVPCLASPAEKGTITCLPDIVRSGGDDLEPSQLLPSPAVISPVQTPDGLADVPAIDRIAVASEESPHRLLVSGGMEDGTVPIQSSPLDNTSEGSLPQLESQVHSSTAQAANSLLDAPGSKSLPVASEEMPQPPLASQATNTDHIDTTEMQPQSEGIVGELLQPQHPPSSAHSAPYLQDSMSLVLPPPPLHKEIGQMVCGSCRVLLAYFRGAGHVHCTCCQTMNLVLEV</sequence>
<reference evidence="5" key="3">
    <citation type="submission" date="2015-04" db="UniProtKB">
        <authorList>
            <consortium name="EnsemblPlants"/>
        </authorList>
    </citation>
    <scope>IDENTIFICATION</scope>
</reference>
<feature type="region of interest" description="Disordered" evidence="3">
    <location>
        <begin position="444"/>
        <end position="509"/>
    </location>
</feature>
<feature type="region of interest" description="Disordered" evidence="3">
    <location>
        <begin position="1361"/>
        <end position="1428"/>
    </location>
</feature>
<evidence type="ECO:0000256" key="2">
    <source>
        <dbReference type="ARBA" id="ARBA00023242"/>
    </source>
</evidence>
<dbReference type="EnsemblPlants" id="LPERR01G19310.1">
    <property type="protein sequence ID" value="LPERR01G19310.1"/>
    <property type="gene ID" value="LPERR01G19310"/>
</dbReference>
<evidence type="ECO:0000313" key="5">
    <source>
        <dbReference type="EnsemblPlants" id="LPERR01G19310.1"/>
    </source>
</evidence>
<dbReference type="InterPro" id="IPR040319">
    <property type="entry name" value="LSD1-like"/>
</dbReference>
<feature type="compositionally biased region" description="Pro residues" evidence="3">
    <location>
        <begin position="39"/>
        <end position="53"/>
    </location>
</feature>
<dbReference type="InterPro" id="IPR005735">
    <property type="entry name" value="Znf_LSD1"/>
</dbReference>
<feature type="compositionally biased region" description="Polar residues" evidence="3">
    <location>
        <begin position="790"/>
        <end position="811"/>
    </location>
</feature>
<dbReference type="NCBIfam" id="TIGR01053">
    <property type="entry name" value="LSD1"/>
    <property type="match status" value="1"/>
</dbReference>
<dbReference type="PANTHER" id="PTHR31747:SF17">
    <property type="entry name" value="PROTEIN LOL2"/>
    <property type="match status" value="1"/>
</dbReference>
<dbReference type="PANTHER" id="PTHR31747">
    <property type="entry name" value="PROTEIN LSD1"/>
    <property type="match status" value="1"/>
</dbReference>
<feature type="region of interest" description="Disordered" evidence="3">
    <location>
        <begin position="337"/>
        <end position="372"/>
    </location>
</feature>
<dbReference type="Pfam" id="PF06943">
    <property type="entry name" value="zf-LSD1"/>
    <property type="match status" value="1"/>
</dbReference>
<protein>
    <recommendedName>
        <fullName evidence="4">Zinc finger LSD1-type domain-containing protein</fullName>
    </recommendedName>
</protein>
<dbReference type="HOGENOM" id="CLU_004625_0_0_1"/>
<evidence type="ECO:0000259" key="4">
    <source>
        <dbReference type="Pfam" id="PF06943"/>
    </source>
</evidence>
<keyword evidence="2" id="KW-0539">Nucleus</keyword>
<feature type="region of interest" description="Disordered" evidence="3">
    <location>
        <begin position="824"/>
        <end position="844"/>
    </location>
</feature>